<dbReference type="InterPro" id="IPR050695">
    <property type="entry name" value="N-acetylmuramoyl_amidase_3"/>
</dbReference>
<gene>
    <name evidence="3" type="ORF">L7E55_05795</name>
</gene>
<dbReference type="RefSeq" id="WP_277443125.1">
    <property type="nucleotide sequence ID" value="NZ_JAKOAV010000007.1"/>
</dbReference>
<evidence type="ECO:0000256" key="1">
    <source>
        <dbReference type="ARBA" id="ARBA00022801"/>
    </source>
</evidence>
<accession>A0A9X4H188</accession>
<dbReference type="GO" id="GO:0009253">
    <property type="term" value="P:peptidoglycan catabolic process"/>
    <property type="evidence" value="ECO:0007669"/>
    <property type="project" value="InterPro"/>
</dbReference>
<dbReference type="CDD" id="cd02696">
    <property type="entry name" value="MurNAc-LAA"/>
    <property type="match status" value="1"/>
</dbReference>
<comment type="caution">
    <text evidence="3">The sequence shown here is derived from an EMBL/GenBank/DDBJ whole genome shotgun (WGS) entry which is preliminary data.</text>
</comment>
<dbReference type="Gene3D" id="3.40.630.40">
    <property type="entry name" value="Zn-dependent exopeptidases"/>
    <property type="match status" value="1"/>
</dbReference>
<evidence type="ECO:0000313" key="3">
    <source>
        <dbReference type="EMBL" id="MDF9407875.1"/>
    </source>
</evidence>
<dbReference type="PANTHER" id="PTHR30404:SF0">
    <property type="entry name" value="N-ACETYLMURAMOYL-L-ALANINE AMIDASE AMIC"/>
    <property type="match status" value="1"/>
</dbReference>
<dbReference type="AlphaFoldDB" id="A0A9X4H188"/>
<keyword evidence="1" id="KW-0378">Hydrolase</keyword>
<proteinExistence type="predicted"/>
<dbReference type="GO" id="GO:0030288">
    <property type="term" value="C:outer membrane-bounded periplasmic space"/>
    <property type="evidence" value="ECO:0007669"/>
    <property type="project" value="TreeGrafter"/>
</dbReference>
<dbReference type="GO" id="GO:0008745">
    <property type="term" value="F:N-acetylmuramoyl-L-alanine amidase activity"/>
    <property type="evidence" value="ECO:0007669"/>
    <property type="project" value="InterPro"/>
</dbReference>
<sequence length="246" mass="26797">MIKLVLDPGHGGKDPGAVGNGLVEKNLNLELSMRVAGKLADYDAAVTLTRSFDTDLSLDERCDIANNLGADLFCSLHTNSGGGTGFESFIHTSAGTKTESIRNVIHDMMADYYNSVGFRDRGKKRADFAVLRNTVMPAVLLENFFIDNPKDAVILKDVIFFDRLAEVIAGGIVKALGVPLKSPQPHGEQGSSITTPFTYQSMTPGQDFFSEIARLKAEGWLNGEHQPDDPVTWGELAAVINRLRDR</sequence>
<keyword evidence="4" id="KW-1185">Reference proteome</keyword>
<evidence type="ECO:0000259" key="2">
    <source>
        <dbReference type="SMART" id="SM00646"/>
    </source>
</evidence>
<dbReference type="Pfam" id="PF01520">
    <property type="entry name" value="Amidase_3"/>
    <property type="match status" value="1"/>
</dbReference>
<dbReference type="InterPro" id="IPR002508">
    <property type="entry name" value="MurNAc-LAA_cat"/>
</dbReference>
<dbReference type="PANTHER" id="PTHR30404">
    <property type="entry name" value="N-ACETYLMURAMOYL-L-ALANINE AMIDASE"/>
    <property type="match status" value="1"/>
</dbReference>
<dbReference type="Proteomes" id="UP001154312">
    <property type="component" value="Unassembled WGS sequence"/>
</dbReference>
<dbReference type="SMART" id="SM00646">
    <property type="entry name" value="Ami_3"/>
    <property type="match status" value="1"/>
</dbReference>
<reference evidence="3" key="1">
    <citation type="submission" date="2022-02" db="EMBL/GenBank/DDBJ databases">
        <authorList>
            <person name="Leng L."/>
        </authorList>
    </citation>
    <scope>NUCLEOTIDE SEQUENCE</scope>
    <source>
        <strain evidence="3">JI</strain>
    </source>
</reference>
<feature type="domain" description="MurNAc-LAA" evidence="2">
    <location>
        <begin position="62"/>
        <end position="173"/>
    </location>
</feature>
<evidence type="ECO:0000313" key="4">
    <source>
        <dbReference type="Proteomes" id="UP001154312"/>
    </source>
</evidence>
<dbReference type="SUPFAM" id="SSF53187">
    <property type="entry name" value="Zn-dependent exopeptidases"/>
    <property type="match status" value="1"/>
</dbReference>
<name>A0A9X4H188_9FIRM</name>
<dbReference type="EMBL" id="JAKOAV010000007">
    <property type="protein sequence ID" value="MDF9407875.1"/>
    <property type="molecule type" value="Genomic_DNA"/>
</dbReference>
<protein>
    <submittedName>
        <fullName evidence="3">N-acetylmuramoyl-L-alanine amidase</fullName>
    </submittedName>
</protein>
<organism evidence="3 4">
    <name type="scientific">Pelotomaculum isophthalicicum JI</name>
    <dbReference type="NCBI Taxonomy" id="947010"/>
    <lineage>
        <taxon>Bacteria</taxon>
        <taxon>Bacillati</taxon>
        <taxon>Bacillota</taxon>
        <taxon>Clostridia</taxon>
        <taxon>Eubacteriales</taxon>
        <taxon>Desulfotomaculaceae</taxon>
        <taxon>Pelotomaculum</taxon>
    </lineage>
</organism>